<dbReference type="EMBL" id="JAULSX010000001">
    <property type="protein sequence ID" value="KAK3499620.1"/>
    <property type="molecule type" value="Genomic_DNA"/>
</dbReference>
<name>A0AAJ0IFT6_9PEZI</name>
<dbReference type="Proteomes" id="UP001285908">
    <property type="component" value="Unassembled WGS sequence"/>
</dbReference>
<gene>
    <name evidence="1" type="ORF">B0T23DRAFT_370308</name>
</gene>
<sequence length="133" mass="14615">MISAWVLSGHRLMPGQRCQARRLTKSAAPGRPAGMSTPPAIGPRLLAPHSLGCRRLPLAPGPRQDRLGYQTPQLTEITLLLLVFFDVRFILPKHNLADRGKHLHAGAPMWQTWLASLAYHSTIGVDWQVPACG</sequence>
<dbReference type="AlphaFoldDB" id="A0AAJ0IFT6"/>
<protein>
    <submittedName>
        <fullName evidence="1">Uncharacterized protein</fullName>
    </submittedName>
</protein>
<keyword evidence="2" id="KW-1185">Reference proteome</keyword>
<evidence type="ECO:0000313" key="2">
    <source>
        <dbReference type="Proteomes" id="UP001285908"/>
    </source>
</evidence>
<dbReference type="RefSeq" id="XP_062697253.1">
    <property type="nucleotide sequence ID" value="XM_062836586.1"/>
</dbReference>
<proteinExistence type="predicted"/>
<comment type="caution">
    <text evidence="1">The sequence shown here is derived from an EMBL/GenBank/DDBJ whole genome shotgun (WGS) entry which is preliminary data.</text>
</comment>
<dbReference type="GeneID" id="87874208"/>
<accession>A0AAJ0IFT6</accession>
<organism evidence="1 2">
    <name type="scientific">Neurospora hispaniola</name>
    <dbReference type="NCBI Taxonomy" id="588809"/>
    <lineage>
        <taxon>Eukaryota</taxon>
        <taxon>Fungi</taxon>
        <taxon>Dikarya</taxon>
        <taxon>Ascomycota</taxon>
        <taxon>Pezizomycotina</taxon>
        <taxon>Sordariomycetes</taxon>
        <taxon>Sordariomycetidae</taxon>
        <taxon>Sordariales</taxon>
        <taxon>Sordariaceae</taxon>
        <taxon>Neurospora</taxon>
    </lineage>
</organism>
<evidence type="ECO:0000313" key="1">
    <source>
        <dbReference type="EMBL" id="KAK3499620.1"/>
    </source>
</evidence>
<reference evidence="1 2" key="1">
    <citation type="journal article" date="2023" name="Mol. Phylogenet. Evol.">
        <title>Genome-scale phylogeny and comparative genomics of the fungal order Sordariales.</title>
        <authorList>
            <person name="Hensen N."/>
            <person name="Bonometti L."/>
            <person name="Westerberg I."/>
            <person name="Brannstrom I.O."/>
            <person name="Guillou S."/>
            <person name="Cros-Aarteil S."/>
            <person name="Calhoun S."/>
            <person name="Haridas S."/>
            <person name="Kuo A."/>
            <person name="Mondo S."/>
            <person name="Pangilinan J."/>
            <person name="Riley R."/>
            <person name="LaButti K."/>
            <person name="Andreopoulos B."/>
            <person name="Lipzen A."/>
            <person name="Chen C."/>
            <person name="Yan M."/>
            <person name="Daum C."/>
            <person name="Ng V."/>
            <person name="Clum A."/>
            <person name="Steindorff A."/>
            <person name="Ohm R.A."/>
            <person name="Martin F."/>
            <person name="Silar P."/>
            <person name="Natvig D.O."/>
            <person name="Lalanne C."/>
            <person name="Gautier V."/>
            <person name="Ament-Velasquez S.L."/>
            <person name="Kruys A."/>
            <person name="Hutchinson M.I."/>
            <person name="Powell A.J."/>
            <person name="Barry K."/>
            <person name="Miller A.N."/>
            <person name="Grigoriev I.V."/>
            <person name="Debuchy R."/>
            <person name="Gladieux P."/>
            <person name="Hiltunen Thoren M."/>
            <person name="Johannesson H."/>
        </authorList>
    </citation>
    <scope>NUCLEOTIDE SEQUENCE [LARGE SCALE GENOMIC DNA]</scope>
    <source>
        <strain evidence="1 2">FGSC 10403</strain>
    </source>
</reference>